<dbReference type="SMART" id="SM00228">
    <property type="entry name" value="PDZ"/>
    <property type="match status" value="1"/>
</dbReference>
<dbReference type="PROSITE" id="PS50106">
    <property type="entry name" value="PDZ"/>
    <property type="match status" value="1"/>
</dbReference>
<organism evidence="2 3">
    <name type="scientific">Subsaximicrobium wynnwilliamsii</name>
    <dbReference type="NCBI Taxonomy" id="291179"/>
    <lineage>
        <taxon>Bacteria</taxon>
        <taxon>Pseudomonadati</taxon>
        <taxon>Bacteroidota</taxon>
        <taxon>Flavobacteriia</taxon>
        <taxon>Flavobacteriales</taxon>
        <taxon>Flavobacteriaceae</taxon>
        <taxon>Subsaximicrobium</taxon>
    </lineage>
</organism>
<dbReference type="OrthoDB" id="3521766at2"/>
<keyword evidence="3" id="KW-1185">Reference proteome</keyword>
<reference evidence="2 3" key="1">
    <citation type="submission" date="2019-08" db="EMBL/GenBank/DDBJ databases">
        <title>Genomes of Subsaximicrobium wynnwilliamsii strains.</title>
        <authorList>
            <person name="Bowman J.P."/>
        </authorList>
    </citation>
    <scope>NUCLEOTIDE SEQUENCE [LARGE SCALE GENOMIC DNA]</scope>
    <source>
        <strain evidence="2 3">2-80-2</strain>
    </source>
</reference>
<dbReference type="AlphaFoldDB" id="A0A5C6ZJ31"/>
<dbReference type="EMBL" id="VORO01000004">
    <property type="protein sequence ID" value="TXD90268.1"/>
    <property type="molecule type" value="Genomic_DNA"/>
</dbReference>
<proteinExistence type="predicted"/>
<evidence type="ECO:0000313" key="2">
    <source>
        <dbReference type="EMBL" id="TXD90268.1"/>
    </source>
</evidence>
<dbReference type="Pfam" id="PF17820">
    <property type="entry name" value="PDZ_6"/>
    <property type="match status" value="1"/>
</dbReference>
<gene>
    <name evidence="2" type="ORF">ESY86_05900</name>
</gene>
<dbReference type="SUPFAM" id="SSF50630">
    <property type="entry name" value="Acid proteases"/>
    <property type="match status" value="1"/>
</dbReference>
<dbReference type="InterPro" id="IPR001478">
    <property type="entry name" value="PDZ"/>
</dbReference>
<dbReference type="InterPro" id="IPR041489">
    <property type="entry name" value="PDZ_6"/>
</dbReference>
<dbReference type="Gene3D" id="2.30.42.10">
    <property type="match status" value="1"/>
</dbReference>
<evidence type="ECO:0000259" key="1">
    <source>
        <dbReference type="PROSITE" id="PS50106"/>
    </source>
</evidence>
<dbReference type="Gene3D" id="2.40.70.10">
    <property type="entry name" value="Acid Proteases"/>
    <property type="match status" value="1"/>
</dbReference>
<accession>A0A5C6ZJ31</accession>
<comment type="caution">
    <text evidence="2">The sequence shown here is derived from an EMBL/GenBank/DDBJ whole genome shotgun (WGS) entry which is preliminary data.</text>
</comment>
<sequence>MIITYIKYALCFFIFTLGAPEVFAQNKFNLPTKDQDKIRFELINNLIILPVELNGVKLSFLLDSGVSKPILFNITNTDSLQINEVETIFLRGLGGGEAVRALRSRRNFIKIGDAININQDIYVVFDQSINFTPRLGVPIHGIIGYDLFKDFVVEINYRRKFIKLHKPETYTYKDCRKCTSFNLNFHNDKPYIEGNIEIADQSKKVKLLIDSGSSDGLWLFENDSIGIISDSINYFEDFLGRGLSGNVYGKRSKIDAFSLDKFQLTNVNVAFPDSTSISHARLIQDRNGSLSGEILKRFHVIMDYPNSKISLRKNKNFNDDFRYNRSGIVLEQRGQRIVQERNSAPVFDSYGNDKRVAFVIDRAGYYSYKLQPAFKIVDLRKNSPAEKSGLMTNDQLLSINGKSTLNLKLEDIMGFFQADYGKTIRVTIERDTEIMKFQFDLENPFKQEKLP</sequence>
<protein>
    <submittedName>
        <fullName evidence="2">PDZ domain-containing protein</fullName>
    </submittedName>
</protein>
<dbReference type="InterPro" id="IPR021109">
    <property type="entry name" value="Peptidase_aspartic_dom_sf"/>
</dbReference>
<dbReference type="Proteomes" id="UP000321578">
    <property type="component" value="Unassembled WGS sequence"/>
</dbReference>
<dbReference type="SUPFAM" id="SSF50156">
    <property type="entry name" value="PDZ domain-like"/>
    <property type="match status" value="1"/>
</dbReference>
<dbReference type="InterPro" id="IPR036034">
    <property type="entry name" value="PDZ_sf"/>
</dbReference>
<name>A0A5C6ZJ31_9FLAO</name>
<dbReference type="RefSeq" id="WP_147085661.1">
    <property type="nucleotide sequence ID" value="NZ_VORM01000004.1"/>
</dbReference>
<evidence type="ECO:0000313" key="3">
    <source>
        <dbReference type="Proteomes" id="UP000321578"/>
    </source>
</evidence>
<feature type="domain" description="PDZ" evidence="1">
    <location>
        <begin position="355"/>
        <end position="417"/>
    </location>
</feature>
<dbReference type="Pfam" id="PF13650">
    <property type="entry name" value="Asp_protease_2"/>
    <property type="match status" value="1"/>
</dbReference>